<accession>A0ABS2NIM1</accession>
<feature type="domain" description="PRD" evidence="8">
    <location>
        <begin position="184"/>
        <end position="289"/>
    </location>
</feature>
<proteinExistence type="predicted"/>
<dbReference type="SUPFAM" id="SSF46785">
    <property type="entry name" value="Winged helix' DNA-binding domain"/>
    <property type="match status" value="1"/>
</dbReference>
<evidence type="ECO:0000259" key="8">
    <source>
        <dbReference type="PROSITE" id="PS51372"/>
    </source>
</evidence>
<comment type="caution">
    <text evidence="9">The sequence shown here is derived from an EMBL/GenBank/DDBJ whole genome shotgun (WGS) entry which is preliminary data.</text>
</comment>
<dbReference type="Pfam" id="PF08279">
    <property type="entry name" value="HTH_11"/>
    <property type="match status" value="1"/>
</dbReference>
<evidence type="ECO:0000259" key="6">
    <source>
        <dbReference type="PROSITE" id="PS51094"/>
    </source>
</evidence>
<evidence type="ECO:0000256" key="1">
    <source>
        <dbReference type="ARBA" id="ARBA00022679"/>
    </source>
</evidence>
<dbReference type="InterPro" id="IPR016152">
    <property type="entry name" value="PTrfase/Anion_transptr"/>
</dbReference>
<dbReference type="InterPro" id="IPR007737">
    <property type="entry name" value="Mga_HTH"/>
</dbReference>
<dbReference type="InterPro" id="IPR002178">
    <property type="entry name" value="PTS_EIIA_type-2_dom"/>
</dbReference>
<dbReference type="PROSITE" id="PS51094">
    <property type="entry name" value="PTS_EIIA_TYPE_2"/>
    <property type="match status" value="1"/>
</dbReference>
<evidence type="ECO:0000259" key="7">
    <source>
        <dbReference type="PROSITE" id="PS51099"/>
    </source>
</evidence>
<dbReference type="Pfam" id="PF00359">
    <property type="entry name" value="PTS_EIIA_2"/>
    <property type="match status" value="1"/>
</dbReference>
<dbReference type="InterPro" id="IPR013196">
    <property type="entry name" value="HTH_11"/>
</dbReference>
<keyword evidence="4" id="KW-0010">Activator</keyword>
<dbReference type="InterPro" id="IPR036095">
    <property type="entry name" value="PTS_EIIB-like_sf"/>
</dbReference>
<dbReference type="InterPro" id="IPR036388">
    <property type="entry name" value="WH-like_DNA-bd_sf"/>
</dbReference>
<evidence type="ECO:0000256" key="5">
    <source>
        <dbReference type="ARBA" id="ARBA00023163"/>
    </source>
</evidence>
<feature type="domain" description="PTS EIIB type-2" evidence="7">
    <location>
        <begin position="406"/>
        <end position="496"/>
    </location>
</feature>
<dbReference type="SUPFAM" id="SSF63520">
    <property type="entry name" value="PTS-regulatory domain, PRD"/>
    <property type="match status" value="2"/>
</dbReference>
<dbReference type="InterPro" id="IPR036390">
    <property type="entry name" value="WH_DNA-bd_sf"/>
</dbReference>
<dbReference type="PANTHER" id="PTHR30185">
    <property type="entry name" value="CRYPTIC BETA-GLUCOSIDE BGL OPERON ANTITERMINATOR"/>
    <property type="match status" value="1"/>
</dbReference>
<dbReference type="PROSITE" id="PS51099">
    <property type="entry name" value="PTS_EIIB_TYPE_2"/>
    <property type="match status" value="1"/>
</dbReference>
<evidence type="ECO:0000256" key="2">
    <source>
        <dbReference type="ARBA" id="ARBA00022737"/>
    </source>
</evidence>
<evidence type="ECO:0000313" key="9">
    <source>
        <dbReference type="EMBL" id="MBM7587673.1"/>
    </source>
</evidence>
<dbReference type="InterPro" id="IPR011608">
    <property type="entry name" value="PRD"/>
</dbReference>
<organism evidence="9 10">
    <name type="scientific">Rossellomorea pakistanensis</name>
    <dbReference type="NCBI Taxonomy" id="992288"/>
    <lineage>
        <taxon>Bacteria</taxon>
        <taxon>Bacillati</taxon>
        <taxon>Bacillota</taxon>
        <taxon>Bacilli</taxon>
        <taxon>Bacillales</taxon>
        <taxon>Bacillaceae</taxon>
        <taxon>Rossellomorea</taxon>
    </lineage>
</organism>
<dbReference type="Gene3D" id="3.40.50.2300">
    <property type="match status" value="1"/>
</dbReference>
<dbReference type="PANTHER" id="PTHR30185:SF12">
    <property type="entry name" value="TRANSCRIPTIONAL REGULATOR MANR"/>
    <property type="match status" value="1"/>
</dbReference>
<dbReference type="EMBL" id="JAFBDZ010000005">
    <property type="protein sequence ID" value="MBM7587673.1"/>
    <property type="molecule type" value="Genomic_DNA"/>
</dbReference>
<dbReference type="RefSeq" id="WP_205174846.1">
    <property type="nucleotide sequence ID" value="NZ_JAFBDZ010000005.1"/>
</dbReference>
<sequence length="647" mass="74543">MNNRQKEILRILLTETEEPLLVQDIANKLDCSEKTIRNDLKIIEQYIGSHTTGSLIRKPGLGVYLEINQNEKTTLFHELHLSQGHDPNTSDEKRILEIAYELLMNPQPLSSQKLAEVHYVTKTVIRKDLDRIESWLSEVGLELVSKQKVGLHIEGSEHLRRKALSRLSLLVHNSSFSHQFISEKFSSYEVEIVKSELKSLQKKHSLYFTDETMESLLIHTLFTIRRTKLKRPITISSQEKEEIINRPEFRWAEELLKKLGVIFVVHFSEEEVVYLALHLLGGKLRLQQGFHDPGDGPVLTDIIHKLTNRMSSLMNIDFKKDRTLIEGLHVHLYSALNRLKFNLNVSNPMLHDIKRMYPYMFNMVIESINEINDSFSLSIPEEEAAYLTLHFQASLERLTEMRNKVRNVIIVCHMGVGMSQLLRTKLEKKYDSLHILGCISKSDLEDYLSQHSVDLVISTIELRPLKVPTIVISPLLDRGEEQKLEKFLSEIDGSNQRNGFSTLMKYMDASLIFIHQKSDHRYKLIEEMAFALYKKGYVEKNYVFSAVQRERMSSTSIGSGISIPHGSPNFIKKSVVAVSTLKEAVEWGNEKVNLIFMIAVKNEGQESKMLFQELSKISESPAFIRELMEAVDKESFLLHLQKGNRNS</sequence>
<keyword evidence="1" id="KW-0808">Transferase</keyword>
<dbReference type="Gene3D" id="1.10.1790.10">
    <property type="entry name" value="PRD domain"/>
    <property type="match status" value="2"/>
</dbReference>
<keyword evidence="3" id="KW-0805">Transcription regulation</keyword>
<evidence type="ECO:0000256" key="4">
    <source>
        <dbReference type="ARBA" id="ARBA00023159"/>
    </source>
</evidence>
<dbReference type="Pfam" id="PF00874">
    <property type="entry name" value="PRD"/>
    <property type="match status" value="2"/>
</dbReference>
<evidence type="ECO:0000256" key="3">
    <source>
        <dbReference type="ARBA" id="ARBA00023015"/>
    </source>
</evidence>
<dbReference type="Proteomes" id="UP001646157">
    <property type="component" value="Unassembled WGS sequence"/>
</dbReference>
<dbReference type="InterPro" id="IPR013011">
    <property type="entry name" value="PTS_EIIB_2"/>
</dbReference>
<evidence type="ECO:0000313" key="10">
    <source>
        <dbReference type="Proteomes" id="UP001646157"/>
    </source>
</evidence>
<dbReference type="SUPFAM" id="SSF52794">
    <property type="entry name" value="PTS system IIB component-like"/>
    <property type="match status" value="1"/>
</dbReference>
<dbReference type="InterPro" id="IPR050661">
    <property type="entry name" value="BglG_antiterminators"/>
</dbReference>
<keyword evidence="10" id="KW-1185">Reference proteome</keyword>
<dbReference type="SUPFAM" id="SSF55804">
    <property type="entry name" value="Phoshotransferase/anion transport protein"/>
    <property type="match status" value="1"/>
</dbReference>
<keyword evidence="2" id="KW-0677">Repeat</keyword>
<protein>
    <submittedName>
        <fullName evidence="9">Activator of the mannose operon (Transcriptional antiterminator)</fullName>
    </submittedName>
</protein>
<dbReference type="PROSITE" id="PS51372">
    <property type="entry name" value="PRD_2"/>
    <property type="match status" value="2"/>
</dbReference>
<gene>
    <name evidence="9" type="ORF">JOC86_004247</name>
</gene>
<dbReference type="InterPro" id="IPR036634">
    <property type="entry name" value="PRD_sf"/>
</dbReference>
<reference evidence="9 10" key="1">
    <citation type="submission" date="2021-01" db="EMBL/GenBank/DDBJ databases">
        <title>Genomic Encyclopedia of Type Strains, Phase IV (KMG-IV): sequencing the most valuable type-strain genomes for metagenomic binning, comparative biology and taxonomic classification.</title>
        <authorList>
            <person name="Goeker M."/>
        </authorList>
    </citation>
    <scope>NUCLEOTIDE SEQUENCE [LARGE SCALE GENOMIC DNA]</scope>
    <source>
        <strain evidence="9 10">DSM 24834</strain>
    </source>
</reference>
<feature type="domain" description="PRD" evidence="8">
    <location>
        <begin position="294"/>
        <end position="401"/>
    </location>
</feature>
<name>A0ABS2NIM1_9BACI</name>
<feature type="domain" description="PTS EIIA type-2" evidence="6">
    <location>
        <begin position="505"/>
        <end position="643"/>
    </location>
</feature>
<dbReference type="Pfam" id="PF05043">
    <property type="entry name" value="Mga"/>
    <property type="match status" value="1"/>
</dbReference>
<dbReference type="CDD" id="cd05568">
    <property type="entry name" value="PTS_IIB_bgl_like"/>
    <property type="match status" value="1"/>
</dbReference>
<dbReference type="Gene3D" id="1.10.10.10">
    <property type="entry name" value="Winged helix-like DNA-binding domain superfamily/Winged helix DNA-binding domain"/>
    <property type="match status" value="2"/>
</dbReference>
<keyword evidence="5" id="KW-0804">Transcription</keyword>
<dbReference type="Gene3D" id="3.40.930.10">
    <property type="entry name" value="Mannitol-specific EII, Chain A"/>
    <property type="match status" value="1"/>
</dbReference>